<dbReference type="InterPro" id="IPR011547">
    <property type="entry name" value="SLC26A/SulP_dom"/>
</dbReference>
<comment type="similarity">
    <text evidence="2">Belongs to the beta-class carbonic anhydrase family.</text>
</comment>
<evidence type="ECO:0000256" key="3">
    <source>
        <dbReference type="ARBA" id="ARBA00022692"/>
    </source>
</evidence>
<keyword evidence="5 7" id="KW-0472">Membrane</keyword>
<feature type="binding site" evidence="6">
    <location>
        <position position="635"/>
    </location>
    <ligand>
        <name>Zn(2+)</name>
        <dbReference type="ChEBI" id="CHEBI:29105"/>
    </ligand>
</feature>
<evidence type="ECO:0000256" key="5">
    <source>
        <dbReference type="ARBA" id="ARBA00023136"/>
    </source>
</evidence>
<organism evidence="9 10">
    <name type="scientific">Novipirellula aureliae</name>
    <dbReference type="NCBI Taxonomy" id="2527966"/>
    <lineage>
        <taxon>Bacteria</taxon>
        <taxon>Pseudomonadati</taxon>
        <taxon>Planctomycetota</taxon>
        <taxon>Planctomycetia</taxon>
        <taxon>Pirellulales</taxon>
        <taxon>Pirellulaceae</taxon>
        <taxon>Novipirellula</taxon>
    </lineage>
</organism>
<evidence type="ECO:0000313" key="9">
    <source>
        <dbReference type="EMBL" id="TWU43780.1"/>
    </source>
</evidence>
<evidence type="ECO:0000256" key="2">
    <source>
        <dbReference type="ARBA" id="ARBA00006217"/>
    </source>
</evidence>
<dbReference type="SMART" id="SM00947">
    <property type="entry name" value="Pro_CA"/>
    <property type="match status" value="1"/>
</dbReference>
<keyword evidence="6" id="KW-0479">Metal-binding</keyword>
<comment type="caution">
    <text evidence="9">The sequence shown here is derived from an EMBL/GenBank/DDBJ whole genome shotgun (WGS) entry which is preliminary data.</text>
</comment>
<protein>
    <submittedName>
        <fullName evidence="9">Carbonic anhydrase 2</fullName>
        <ecNumber evidence="9">4.2.1.1</ecNumber>
    </submittedName>
</protein>
<dbReference type="Proteomes" id="UP000315471">
    <property type="component" value="Unassembled WGS sequence"/>
</dbReference>
<dbReference type="RefSeq" id="WP_146598853.1">
    <property type="nucleotide sequence ID" value="NZ_SJPY01000002.1"/>
</dbReference>
<keyword evidence="10" id="KW-1185">Reference proteome</keyword>
<feature type="transmembrane region" description="Helical" evidence="7">
    <location>
        <begin position="200"/>
        <end position="220"/>
    </location>
</feature>
<dbReference type="InterPro" id="IPR001902">
    <property type="entry name" value="SLC26A/SulP_fam"/>
</dbReference>
<feature type="transmembrane region" description="Helical" evidence="7">
    <location>
        <begin position="261"/>
        <end position="279"/>
    </location>
</feature>
<feature type="transmembrane region" description="Helical" evidence="7">
    <location>
        <begin position="17"/>
        <end position="36"/>
    </location>
</feature>
<feature type="transmembrane region" description="Helical" evidence="7">
    <location>
        <begin position="42"/>
        <end position="59"/>
    </location>
</feature>
<dbReference type="GO" id="GO:0016020">
    <property type="term" value="C:membrane"/>
    <property type="evidence" value="ECO:0007669"/>
    <property type="project" value="UniProtKB-SubCell"/>
</dbReference>
<keyword evidence="3 7" id="KW-0812">Transmembrane</keyword>
<evidence type="ECO:0000313" key="10">
    <source>
        <dbReference type="Proteomes" id="UP000315471"/>
    </source>
</evidence>
<feature type="transmembrane region" description="Helical" evidence="7">
    <location>
        <begin position="394"/>
        <end position="424"/>
    </location>
</feature>
<evidence type="ECO:0000256" key="7">
    <source>
        <dbReference type="SAM" id="Phobius"/>
    </source>
</evidence>
<dbReference type="CDD" id="cd03378">
    <property type="entry name" value="beta_CA_cladeC"/>
    <property type="match status" value="1"/>
</dbReference>
<name>A0A5C6E4L3_9BACT</name>
<dbReference type="GO" id="GO:0008270">
    <property type="term" value="F:zinc ion binding"/>
    <property type="evidence" value="ECO:0007669"/>
    <property type="project" value="InterPro"/>
</dbReference>
<dbReference type="EC" id="4.2.1.1" evidence="9"/>
<gene>
    <name evidence="9" type="primary">mtcA2_2</name>
    <name evidence="9" type="ORF">Q31b_13120</name>
</gene>
<evidence type="ECO:0000256" key="4">
    <source>
        <dbReference type="ARBA" id="ARBA00022989"/>
    </source>
</evidence>
<feature type="binding site" evidence="6">
    <location>
        <position position="638"/>
    </location>
    <ligand>
        <name>Zn(2+)</name>
        <dbReference type="ChEBI" id="CHEBI:29105"/>
    </ligand>
</feature>
<accession>A0A5C6E4L3</accession>
<comment type="cofactor">
    <cofactor evidence="6">
        <name>Zn(2+)</name>
        <dbReference type="ChEBI" id="CHEBI:29105"/>
    </cofactor>
    <text evidence="6">Binds 1 zinc ion per subunit.</text>
</comment>
<feature type="binding site" evidence="6">
    <location>
        <position position="584"/>
    </location>
    <ligand>
        <name>Zn(2+)</name>
        <dbReference type="ChEBI" id="CHEBI:29105"/>
    </ligand>
</feature>
<dbReference type="PANTHER" id="PTHR11814">
    <property type="entry name" value="SULFATE TRANSPORTER"/>
    <property type="match status" value="1"/>
</dbReference>
<dbReference type="InterPro" id="IPR036874">
    <property type="entry name" value="Carbonic_anhydrase_sf"/>
</dbReference>
<dbReference type="Gene3D" id="3.40.1050.10">
    <property type="entry name" value="Carbonic anhydrase"/>
    <property type="match status" value="1"/>
</dbReference>
<dbReference type="AlphaFoldDB" id="A0A5C6E4L3"/>
<dbReference type="InterPro" id="IPR001765">
    <property type="entry name" value="Carbonic_anhydrase"/>
</dbReference>
<keyword evidence="6" id="KW-0862">Zinc</keyword>
<dbReference type="GO" id="GO:0055085">
    <property type="term" value="P:transmembrane transport"/>
    <property type="evidence" value="ECO:0007669"/>
    <property type="project" value="InterPro"/>
</dbReference>
<feature type="binding site" evidence="6">
    <location>
        <position position="582"/>
    </location>
    <ligand>
        <name>Zn(2+)</name>
        <dbReference type="ChEBI" id="CHEBI:29105"/>
    </ligand>
</feature>
<dbReference type="Pfam" id="PF00916">
    <property type="entry name" value="Sulfate_transp"/>
    <property type="match status" value="1"/>
</dbReference>
<keyword evidence="4 7" id="KW-1133">Transmembrane helix</keyword>
<dbReference type="OrthoDB" id="9769739at2"/>
<dbReference type="Pfam" id="PF00484">
    <property type="entry name" value="Pro_CA"/>
    <property type="match status" value="1"/>
</dbReference>
<comment type="subcellular location">
    <subcellularLocation>
        <location evidence="1">Membrane</location>
        <topology evidence="1">Multi-pass membrane protein</topology>
    </subcellularLocation>
</comment>
<reference evidence="9 10" key="1">
    <citation type="submission" date="2019-02" db="EMBL/GenBank/DDBJ databases">
        <title>Deep-cultivation of Planctomycetes and their phenomic and genomic characterization uncovers novel biology.</title>
        <authorList>
            <person name="Wiegand S."/>
            <person name="Jogler M."/>
            <person name="Boedeker C."/>
            <person name="Pinto D."/>
            <person name="Vollmers J."/>
            <person name="Rivas-Marin E."/>
            <person name="Kohn T."/>
            <person name="Peeters S.H."/>
            <person name="Heuer A."/>
            <person name="Rast P."/>
            <person name="Oberbeckmann S."/>
            <person name="Bunk B."/>
            <person name="Jeske O."/>
            <person name="Meyerdierks A."/>
            <person name="Storesund J.E."/>
            <person name="Kallscheuer N."/>
            <person name="Luecker S."/>
            <person name="Lage O.M."/>
            <person name="Pohl T."/>
            <person name="Merkel B.J."/>
            <person name="Hornburger P."/>
            <person name="Mueller R.-W."/>
            <person name="Bruemmer F."/>
            <person name="Labrenz M."/>
            <person name="Spormann A.M."/>
            <person name="Op Den Camp H."/>
            <person name="Overmann J."/>
            <person name="Amann R."/>
            <person name="Jetten M.S.M."/>
            <person name="Mascher T."/>
            <person name="Medema M.H."/>
            <person name="Devos D.P."/>
            <person name="Kaster A.-K."/>
            <person name="Ovreas L."/>
            <person name="Rohde M."/>
            <person name="Galperin M.Y."/>
            <person name="Jogler C."/>
        </authorList>
    </citation>
    <scope>NUCLEOTIDE SEQUENCE [LARGE SCALE GENOMIC DNA]</scope>
    <source>
        <strain evidence="9 10">Q31b</strain>
    </source>
</reference>
<evidence type="ECO:0000256" key="1">
    <source>
        <dbReference type="ARBA" id="ARBA00004141"/>
    </source>
</evidence>
<keyword evidence="9" id="KW-0456">Lyase</keyword>
<evidence type="ECO:0000259" key="8">
    <source>
        <dbReference type="Pfam" id="PF00916"/>
    </source>
</evidence>
<dbReference type="SUPFAM" id="SSF53056">
    <property type="entry name" value="beta-carbonic anhydrase, cab"/>
    <property type="match status" value="1"/>
</dbReference>
<feature type="transmembrane region" description="Helical" evidence="7">
    <location>
        <begin position="173"/>
        <end position="191"/>
    </location>
</feature>
<proteinExistence type="inferred from homology"/>
<feature type="transmembrane region" description="Helical" evidence="7">
    <location>
        <begin position="114"/>
        <end position="134"/>
    </location>
</feature>
<evidence type="ECO:0000256" key="6">
    <source>
        <dbReference type="PIRSR" id="PIRSR601765-1"/>
    </source>
</evidence>
<feature type="transmembrane region" description="Helical" evidence="7">
    <location>
        <begin position="300"/>
        <end position="319"/>
    </location>
</feature>
<feature type="domain" description="SLC26A/SulP transporter" evidence="8">
    <location>
        <begin position="13"/>
        <end position="399"/>
    </location>
</feature>
<dbReference type="GO" id="GO:0004089">
    <property type="term" value="F:carbonate dehydratase activity"/>
    <property type="evidence" value="ECO:0007669"/>
    <property type="project" value="UniProtKB-EC"/>
</dbReference>
<sequence>MLKPPHSQTRVNLRHDLVAGLVVFLVALPLCLGIALASGADLFTGLVSGVVGGLVVGFVSGSHTSVSGPAIGLTVLVASQIVMLGSFEAFMLSVLIAGLIQIGFGVARGGAFSAFFPSSVVKGLLFAIGIVLVMKQIPHLLGHDATAADTILLQQRDFLTTITEVNTLIAGEIHFGAMLIGMISIVMLLCWDRLTIMKRLILPAPLVVVLFGILMTSLLASCGEAWRIGPSHRVQIPVATSLFEFASFLKRPDFSQVTNPAIYTGAFAIAMIASLETLLNLEAVDKLDQKKRYSPASRELIAQGCGNVVCGIIGGLPVASVIVRGSVNVAAGSRTKMSTIFHGAFLLLSASLLPALMNRIPLSALAAILFITGMKLASPRLFKQMWSEGRYQFLPFFITIVVIVLTDLMFGILVGLGVSVLFILHRSVRHPIRQVVETYLSGDLTHIVLSNQVSFLNRAAIDRVLNEATSGSQLLINATDSDYIDPDVLSFIRDFKENVAPARGITVSVKGFQPKYSMPDDIQFADYSTRALQDAVTADQVIDILRAGNQRFVAGSQLNRDLSRQVNATAAGQNPLAAVLSCIDSRVPAELVFDLGVGDIFSNRVAGNVVGPISLGSLEYAIGVAGVKLLVVLGHTRCGAVTSSIHLISSGQNAMSATGCQHLQAIVDEIEPSMLSPGEMPFEALSTEQREALVDTVARRNVQHTCDKILHQSDVIRLAVADGRVKVVGAMYDVKTGIVTFSI</sequence>
<dbReference type="EMBL" id="SJPY01000002">
    <property type="protein sequence ID" value="TWU43780.1"/>
    <property type="molecule type" value="Genomic_DNA"/>
</dbReference>